<organism evidence="2 3">
    <name type="scientific">Rhodospira trueperi</name>
    <dbReference type="NCBI Taxonomy" id="69960"/>
    <lineage>
        <taxon>Bacteria</taxon>
        <taxon>Pseudomonadati</taxon>
        <taxon>Pseudomonadota</taxon>
        <taxon>Alphaproteobacteria</taxon>
        <taxon>Rhodospirillales</taxon>
        <taxon>Rhodospirillaceae</taxon>
        <taxon>Rhodospira</taxon>
    </lineage>
</organism>
<dbReference type="AlphaFoldDB" id="A0A1G7BQD5"/>
<feature type="compositionally biased region" description="Basic and acidic residues" evidence="1">
    <location>
        <begin position="54"/>
        <end position="75"/>
    </location>
</feature>
<dbReference type="EMBL" id="FNAP01000005">
    <property type="protein sequence ID" value="SDE29187.1"/>
    <property type="molecule type" value="Genomic_DNA"/>
</dbReference>
<evidence type="ECO:0000313" key="3">
    <source>
        <dbReference type="Proteomes" id="UP000199412"/>
    </source>
</evidence>
<evidence type="ECO:0000313" key="2">
    <source>
        <dbReference type="EMBL" id="SDE29187.1"/>
    </source>
</evidence>
<protein>
    <submittedName>
        <fullName evidence="2">Uncharacterized protein</fullName>
    </submittedName>
</protein>
<accession>A0A1G7BQD5</accession>
<gene>
    <name evidence="2" type="ORF">SAMN05421720_105129</name>
</gene>
<dbReference type="Proteomes" id="UP000199412">
    <property type="component" value="Unassembled WGS sequence"/>
</dbReference>
<dbReference type="RefSeq" id="WP_143027136.1">
    <property type="nucleotide sequence ID" value="NZ_FNAP01000005.1"/>
</dbReference>
<dbReference type="STRING" id="69960.SAMN05421720_105129"/>
<proteinExistence type="predicted"/>
<evidence type="ECO:0000256" key="1">
    <source>
        <dbReference type="SAM" id="MobiDB-lite"/>
    </source>
</evidence>
<feature type="compositionally biased region" description="Low complexity" evidence="1">
    <location>
        <begin position="9"/>
        <end position="25"/>
    </location>
</feature>
<reference evidence="2 3" key="1">
    <citation type="submission" date="2016-10" db="EMBL/GenBank/DDBJ databases">
        <authorList>
            <person name="de Groot N.N."/>
        </authorList>
    </citation>
    <scope>NUCLEOTIDE SEQUENCE [LARGE SCALE GENOMIC DNA]</scope>
    <source>
        <strain evidence="2 3">ATCC 700224</strain>
    </source>
</reference>
<name>A0A1G7BQD5_9PROT</name>
<keyword evidence="3" id="KW-1185">Reference proteome</keyword>
<sequence>MTPTTPTIGTAPSSPSATRAAVARAGTGGKAEEEDQTGFVAAIPDASAAQARSNGDRPPMEDFPADRRRGRDARPDLSTPTSRTVRSPAPDQFTAPNTRHGNGEVRGRTPIRSVIIHGAEVYERSIRAITRSLPSDLIGQNLDLSL</sequence>
<feature type="region of interest" description="Disordered" evidence="1">
    <location>
        <begin position="1"/>
        <end position="109"/>
    </location>
</feature>